<gene>
    <name evidence="2" type="ORF">GUK36_37350</name>
</gene>
<evidence type="ECO:0000313" key="2">
    <source>
        <dbReference type="EMBL" id="NEK54921.1"/>
    </source>
</evidence>
<evidence type="ECO:0000256" key="1">
    <source>
        <dbReference type="SAM" id="MobiDB-lite"/>
    </source>
</evidence>
<proteinExistence type="predicted"/>
<dbReference type="Proteomes" id="UP000471409">
    <property type="component" value="Unassembled WGS sequence"/>
</dbReference>
<accession>A0A4Q8ZUG6</accession>
<name>A0A4Q8ZUG6_RHILE</name>
<evidence type="ECO:0000313" key="3">
    <source>
        <dbReference type="Proteomes" id="UP000471409"/>
    </source>
</evidence>
<feature type="region of interest" description="Disordered" evidence="1">
    <location>
        <begin position="68"/>
        <end position="98"/>
    </location>
</feature>
<dbReference type="EMBL" id="WXXP01000091">
    <property type="protein sequence ID" value="NEK54921.1"/>
    <property type="molecule type" value="Genomic_DNA"/>
</dbReference>
<comment type="caution">
    <text evidence="2">The sequence shown here is derived from an EMBL/GenBank/DDBJ whole genome shotgun (WGS) entry which is preliminary data.</text>
</comment>
<sequence>MPIDDDVEYMTLVELWIEGEIDIQDMRQRYNELLAHRSADRKARRGNSTFGQNFKPVAVSHNAADASFDLPSIDEDKTAGVFEDAADRPPQDEAGPTG</sequence>
<protein>
    <submittedName>
        <fullName evidence="2">Uncharacterized protein</fullName>
    </submittedName>
</protein>
<dbReference type="AlphaFoldDB" id="A0A4Q8ZUG6"/>
<organism evidence="2 3">
    <name type="scientific">Rhizobium leguminosarum</name>
    <dbReference type="NCBI Taxonomy" id="384"/>
    <lineage>
        <taxon>Bacteria</taxon>
        <taxon>Pseudomonadati</taxon>
        <taxon>Pseudomonadota</taxon>
        <taxon>Alphaproteobacteria</taxon>
        <taxon>Hyphomicrobiales</taxon>
        <taxon>Rhizobiaceae</taxon>
        <taxon>Rhizobium/Agrobacterium group</taxon>
        <taxon>Rhizobium</taxon>
    </lineage>
</organism>
<reference evidence="2 3" key="1">
    <citation type="submission" date="2020-01" db="EMBL/GenBank/DDBJ databases">
        <title>Rhizobium genotypes associated with high levels of biological nitrogen fixation by grain legumes in a temperate-maritime cropping system.</title>
        <authorList>
            <person name="Maluk M."/>
            <person name="Francesc Ferrando Molina F."/>
            <person name="Lopez Del Egido L."/>
            <person name="Lafos M."/>
            <person name="Langarica-Fuentes A."/>
            <person name="Gebre Yohannes G."/>
            <person name="Young M.W."/>
            <person name="Martin P."/>
            <person name="Gantlett R."/>
            <person name="Kenicer G."/>
            <person name="Hawes C."/>
            <person name="Begg G.S."/>
            <person name="Quilliam R.S."/>
            <person name="Squire G.R."/>
            <person name="Poole P.S."/>
            <person name="Young P.W."/>
            <person name="Iannetta P.M."/>
            <person name="James E.K."/>
        </authorList>
    </citation>
    <scope>NUCLEOTIDE SEQUENCE [LARGE SCALE GENOMIC DNA]</scope>
    <source>
        <strain evidence="2 3">JHI944</strain>
    </source>
</reference>
<dbReference type="RefSeq" id="WP_130663702.1">
    <property type="nucleotide sequence ID" value="NZ_WXXP01000091.1"/>
</dbReference>